<reference evidence="14 15" key="1">
    <citation type="submission" date="2016-11" db="EMBL/GenBank/DDBJ databases">
        <authorList>
            <person name="Jaros S."/>
            <person name="Januszkiewicz K."/>
            <person name="Wedrychowicz H."/>
        </authorList>
    </citation>
    <scope>NUCLEOTIDE SEQUENCE [LARGE SCALE GENOMIC DNA]</scope>
    <source>
        <strain evidence="14 15">CGMCC 4.5723</strain>
    </source>
</reference>
<keyword evidence="6" id="KW-0631">Potassium channel</keyword>
<organism evidence="14 15">
    <name type="scientific">Nocardiopsis flavescens</name>
    <dbReference type="NCBI Taxonomy" id="758803"/>
    <lineage>
        <taxon>Bacteria</taxon>
        <taxon>Bacillati</taxon>
        <taxon>Actinomycetota</taxon>
        <taxon>Actinomycetes</taxon>
        <taxon>Streptosporangiales</taxon>
        <taxon>Nocardiopsidaceae</taxon>
        <taxon>Nocardiopsis</taxon>
    </lineage>
</organism>
<dbReference type="PANTHER" id="PTHR31462">
    <property type="entry name" value="ENDOSOMAL/LYSOSOMAL POTASSIUM CHANNEL TMEM175"/>
    <property type="match status" value="1"/>
</dbReference>
<keyword evidence="3" id="KW-0813">Transport</keyword>
<evidence type="ECO:0000256" key="13">
    <source>
        <dbReference type="SAM" id="Phobius"/>
    </source>
</evidence>
<evidence type="ECO:0000313" key="15">
    <source>
        <dbReference type="Proteomes" id="UP000184452"/>
    </source>
</evidence>
<evidence type="ECO:0000313" key="14">
    <source>
        <dbReference type="EMBL" id="SHJ10484.1"/>
    </source>
</evidence>
<dbReference type="STRING" id="758803.SAMN05421803_103446"/>
<name>A0A1M6GKN1_9ACTN</name>
<feature type="transmembrane region" description="Helical" evidence="13">
    <location>
        <begin position="125"/>
        <end position="144"/>
    </location>
</feature>
<dbReference type="Proteomes" id="UP000184452">
    <property type="component" value="Unassembled WGS sequence"/>
</dbReference>
<dbReference type="EMBL" id="FQZK01000003">
    <property type="protein sequence ID" value="SHJ10484.1"/>
    <property type="molecule type" value="Genomic_DNA"/>
</dbReference>
<feature type="transmembrane region" description="Helical" evidence="13">
    <location>
        <begin position="24"/>
        <end position="42"/>
    </location>
</feature>
<keyword evidence="11" id="KW-0407">Ion channel</keyword>
<feature type="transmembrane region" description="Helical" evidence="13">
    <location>
        <begin position="84"/>
        <end position="105"/>
    </location>
</feature>
<sequence>MHGNDDGTRLAALERVFPAERAKAFVDAVVAIALTLLILPLMESASEQGEGGAGAWFSEHSGQILAFLISFVMIGFFWIGHHRVFARVVAVSNGLLWLSLAWLLTLVWMPVATALTGHSGTGDRSFVLVYIAGMAATGLMWLLVRVHLARHPALHTIGAARVREGVAVALANLLLFGAAACLAAFVPGIGYYALLVMWLSGPARRLVDPWLGRWHPAAGTGAAADG</sequence>
<proteinExistence type="inferred from homology"/>
<accession>A0A1M6GKN1</accession>
<keyword evidence="4" id="KW-0633">Potassium transport</keyword>
<gene>
    <name evidence="14" type="ORF">SAMN05421803_103446</name>
</gene>
<evidence type="ECO:0000256" key="7">
    <source>
        <dbReference type="ARBA" id="ARBA00022958"/>
    </source>
</evidence>
<evidence type="ECO:0000256" key="9">
    <source>
        <dbReference type="ARBA" id="ARBA00023065"/>
    </source>
</evidence>
<dbReference type="GO" id="GO:0015252">
    <property type="term" value="F:proton channel activity"/>
    <property type="evidence" value="ECO:0007669"/>
    <property type="project" value="InterPro"/>
</dbReference>
<dbReference type="PANTHER" id="PTHR31462:SF5">
    <property type="entry name" value="ENDOSOMAL_LYSOSOMAL PROTON CHANNEL TMEM175"/>
    <property type="match status" value="1"/>
</dbReference>
<evidence type="ECO:0000256" key="8">
    <source>
        <dbReference type="ARBA" id="ARBA00022989"/>
    </source>
</evidence>
<keyword evidence="9" id="KW-0406">Ion transport</keyword>
<dbReference type="AlphaFoldDB" id="A0A1M6GKN1"/>
<comment type="subcellular location">
    <subcellularLocation>
        <location evidence="1">Membrane</location>
        <topology evidence="1">Multi-pass membrane protein</topology>
    </subcellularLocation>
</comment>
<evidence type="ECO:0000256" key="10">
    <source>
        <dbReference type="ARBA" id="ARBA00023136"/>
    </source>
</evidence>
<dbReference type="RefSeq" id="WP_178378484.1">
    <property type="nucleotide sequence ID" value="NZ_FQZK01000003.1"/>
</dbReference>
<keyword evidence="8 13" id="KW-1133">Transmembrane helix</keyword>
<dbReference type="GO" id="GO:0016020">
    <property type="term" value="C:membrane"/>
    <property type="evidence" value="ECO:0007669"/>
    <property type="project" value="UniProtKB-SubCell"/>
</dbReference>
<keyword evidence="7" id="KW-0630">Potassium</keyword>
<evidence type="ECO:0000256" key="12">
    <source>
        <dbReference type="ARBA" id="ARBA00034430"/>
    </source>
</evidence>
<dbReference type="GO" id="GO:0005267">
    <property type="term" value="F:potassium channel activity"/>
    <property type="evidence" value="ECO:0007669"/>
    <property type="project" value="UniProtKB-KW"/>
</dbReference>
<dbReference type="Pfam" id="PF06736">
    <property type="entry name" value="TMEM175"/>
    <property type="match status" value="1"/>
</dbReference>
<keyword evidence="5 13" id="KW-0812">Transmembrane</keyword>
<comment type="catalytic activity">
    <reaction evidence="12">
        <text>K(+)(in) = K(+)(out)</text>
        <dbReference type="Rhea" id="RHEA:29463"/>
        <dbReference type="ChEBI" id="CHEBI:29103"/>
    </reaction>
</comment>
<feature type="transmembrane region" description="Helical" evidence="13">
    <location>
        <begin position="62"/>
        <end position="79"/>
    </location>
</feature>
<evidence type="ECO:0000256" key="4">
    <source>
        <dbReference type="ARBA" id="ARBA00022538"/>
    </source>
</evidence>
<evidence type="ECO:0000256" key="11">
    <source>
        <dbReference type="ARBA" id="ARBA00023303"/>
    </source>
</evidence>
<evidence type="ECO:0000256" key="2">
    <source>
        <dbReference type="ARBA" id="ARBA00006920"/>
    </source>
</evidence>
<comment type="similarity">
    <text evidence="2">Belongs to the TMEM175 family.</text>
</comment>
<dbReference type="InterPro" id="IPR010617">
    <property type="entry name" value="TMEM175-like"/>
</dbReference>
<evidence type="ECO:0000256" key="1">
    <source>
        <dbReference type="ARBA" id="ARBA00004141"/>
    </source>
</evidence>
<keyword evidence="10 13" id="KW-0472">Membrane</keyword>
<evidence type="ECO:0000256" key="3">
    <source>
        <dbReference type="ARBA" id="ARBA00022448"/>
    </source>
</evidence>
<feature type="transmembrane region" description="Helical" evidence="13">
    <location>
        <begin position="165"/>
        <end position="194"/>
    </location>
</feature>
<keyword evidence="15" id="KW-1185">Reference proteome</keyword>
<protein>
    <submittedName>
        <fullName evidence="14">Uncharacterized membrane protein</fullName>
    </submittedName>
</protein>
<evidence type="ECO:0000256" key="5">
    <source>
        <dbReference type="ARBA" id="ARBA00022692"/>
    </source>
</evidence>
<evidence type="ECO:0000256" key="6">
    <source>
        <dbReference type="ARBA" id="ARBA00022826"/>
    </source>
</evidence>